<protein>
    <submittedName>
        <fullName evidence="1">Uncharacterized protein</fullName>
    </submittedName>
</protein>
<keyword evidence="2" id="KW-1185">Reference proteome</keyword>
<dbReference type="GeneID" id="26639123"/>
<proteinExistence type="predicted"/>
<dbReference type="EMBL" id="KR052482">
    <property type="protein sequence ID" value="AKF13651.1"/>
    <property type="molecule type" value="Genomic_DNA"/>
</dbReference>
<dbReference type="Proteomes" id="UP000202958">
    <property type="component" value="Segment"/>
</dbReference>
<name>A0A0F6WD11_9CAUD</name>
<accession>A0A0F6WD11</accession>
<evidence type="ECO:0000313" key="1">
    <source>
        <dbReference type="EMBL" id="AKF13651.1"/>
    </source>
</evidence>
<dbReference type="RefSeq" id="YP_009212628.1">
    <property type="nucleotide sequence ID" value="NC_028945.1"/>
</dbReference>
<evidence type="ECO:0000313" key="2">
    <source>
        <dbReference type="Proteomes" id="UP000202958"/>
    </source>
</evidence>
<reference evidence="1 2" key="1">
    <citation type="submission" date="2015-04" db="EMBL/GenBank/DDBJ databases">
        <authorList>
            <person name="Hodson T.S."/>
            <person name="Hyde J.R."/>
            <person name="Schouten J.T."/>
            <person name="Crockett J.T."/>
            <person name="Smith T.A."/>
            <person name="Merrill B.D."/>
            <person name="Crook M.B."/>
            <person name="Griffitts J.S."/>
            <person name="Burnett S.H."/>
            <person name="Grose J.H."/>
            <person name="Breakwell D.P."/>
        </authorList>
    </citation>
    <scope>NUCLEOTIDE SEQUENCE [LARGE SCALE GENOMIC DNA]</scope>
</reference>
<organism evidence="1 2">
    <name type="scientific">Sinorhizobium phage phiN3</name>
    <dbReference type="NCBI Taxonomy" id="1647405"/>
    <lineage>
        <taxon>Viruses</taxon>
        <taxon>Duplodnaviria</taxon>
        <taxon>Heunggongvirae</taxon>
        <taxon>Uroviricota</taxon>
        <taxon>Caudoviricetes</taxon>
        <taxon>Emdodecavirus</taxon>
        <taxon>Emdodecavirus N3</taxon>
    </lineage>
</organism>
<gene>
    <name evidence="1" type="ORF">PHIN3_388</name>
</gene>
<dbReference type="KEGG" id="vg:26639123"/>
<sequence length="119" mass="13216">MSFFKWFDDLLGGEPEPAPVSEASKVTLALMDAFANNKIVGRDLSNYGISTLAVESPFGWVSIEWHSPRAGGGLSSLSVGGENYPYSTDEIELILNAAKKRARQLWNEDQQHLERMLDK</sequence>